<organism evidence="2 3">
    <name type="scientific">Occultella aeris</name>
    <dbReference type="NCBI Taxonomy" id="2761496"/>
    <lineage>
        <taxon>Bacteria</taxon>
        <taxon>Bacillati</taxon>
        <taxon>Actinomycetota</taxon>
        <taxon>Actinomycetes</taxon>
        <taxon>Micrococcales</taxon>
        <taxon>Ruaniaceae</taxon>
        <taxon>Occultella</taxon>
    </lineage>
</organism>
<feature type="domain" description="Acetyl xylan esterase" evidence="1">
    <location>
        <begin position="247"/>
        <end position="304"/>
    </location>
</feature>
<protein>
    <submittedName>
        <fullName evidence="2">Cephalosporin-C deacetylase</fullName>
        <ecNumber evidence="2">3.1.1.41</ecNumber>
    </submittedName>
</protein>
<sequence>MTGLRVRPPFEDWFGPDADDATFGYDLEALLAVEPVPEPPGFAEFWRDLAALARAVDPNPVLVPIGRSGDHEVHTVHFRTTDGLTLGGWFALPVAGPPTIGVVHSHGYGGRETPDLARVPVDAAVIFPVARGLPSASLVDGIPTDGARHVLVGIESAQSYILGGCAADIWCAASALTRIVGDLPLYFHGGSFGGGQGALALPWDDRFFAATLVVPSFGQHDLRLRMPCTGSGESVRHHVAAYPDAREVLRYFDASTSATRITIPTRVEAALWDPSVPPPGQFAVHNGLAGPRELCVVSAGHTEYPGQDLEAAESVAGTLAHIATHRP</sequence>
<dbReference type="InterPro" id="IPR029058">
    <property type="entry name" value="AB_hydrolase_fold"/>
</dbReference>
<keyword evidence="2" id="KW-0378">Hydrolase</keyword>
<dbReference type="EC" id="3.1.1.41" evidence="2"/>
<dbReference type="Proteomes" id="UP000419743">
    <property type="component" value="Unassembled WGS sequence"/>
</dbReference>
<comment type="caution">
    <text evidence="2">The sequence shown here is derived from an EMBL/GenBank/DDBJ whole genome shotgun (WGS) entry which is preliminary data.</text>
</comment>
<name>A0A7M4DEC5_9MICO</name>
<dbReference type="Gene3D" id="3.40.50.1820">
    <property type="entry name" value="alpha/beta hydrolase"/>
    <property type="match status" value="1"/>
</dbReference>
<dbReference type="EMBL" id="CACRYJ010000006">
    <property type="protein sequence ID" value="VZO35239.1"/>
    <property type="molecule type" value="Genomic_DNA"/>
</dbReference>
<evidence type="ECO:0000313" key="3">
    <source>
        <dbReference type="Proteomes" id="UP000419743"/>
    </source>
</evidence>
<evidence type="ECO:0000313" key="2">
    <source>
        <dbReference type="EMBL" id="VZO35239.1"/>
    </source>
</evidence>
<dbReference type="Pfam" id="PF05448">
    <property type="entry name" value="AXE1"/>
    <property type="match status" value="1"/>
</dbReference>
<dbReference type="AlphaFoldDB" id="A0A7M4DEC5"/>
<dbReference type="SUPFAM" id="SSF53474">
    <property type="entry name" value="alpha/beta-Hydrolases"/>
    <property type="match status" value="1"/>
</dbReference>
<accession>A0A7M4DEC5</accession>
<dbReference type="RefSeq" id="WP_156739022.1">
    <property type="nucleotide sequence ID" value="NZ_CACRYJ010000006.1"/>
</dbReference>
<proteinExistence type="predicted"/>
<dbReference type="GO" id="GO:0047739">
    <property type="term" value="F:cephalosporin-C deacetylase activity"/>
    <property type="evidence" value="ECO:0007669"/>
    <property type="project" value="UniProtKB-EC"/>
</dbReference>
<gene>
    <name evidence="2" type="primary">cah</name>
    <name evidence="2" type="ORF">HALOF300_00465</name>
</gene>
<dbReference type="InterPro" id="IPR008391">
    <property type="entry name" value="AXE1_dom"/>
</dbReference>
<evidence type="ECO:0000259" key="1">
    <source>
        <dbReference type="Pfam" id="PF05448"/>
    </source>
</evidence>
<keyword evidence="3" id="KW-1185">Reference proteome</keyword>
<reference evidence="2 3" key="1">
    <citation type="submission" date="2019-11" db="EMBL/GenBank/DDBJ databases">
        <authorList>
            <person name="Criscuolo A."/>
        </authorList>
    </citation>
    <scope>NUCLEOTIDE SEQUENCE [LARGE SCALE GENOMIC DNA]</scope>
    <source>
        <strain evidence="2">CIP111667</strain>
    </source>
</reference>